<dbReference type="EMBL" id="PIXR01003824">
    <property type="protein sequence ID" value="TBT96473.1"/>
    <property type="molecule type" value="Genomic_DNA"/>
</dbReference>
<gene>
    <name evidence="1" type="ORF">CWI39_3824p0010</name>
</gene>
<name>A0A4Q9KPE6_9MICR</name>
<evidence type="ECO:0000313" key="1">
    <source>
        <dbReference type="EMBL" id="TBT96473.1"/>
    </source>
</evidence>
<comment type="caution">
    <text evidence="1">The sequence shown here is derived from an EMBL/GenBank/DDBJ whole genome shotgun (WGS) entry which is preliminary data.</text>
</comment>
<protein>
    <submittedName>
        <fullName evidence="1">Uncharacterized protein</fullName>
    </submittedName>
</protein>
<dbReference type="VEuPathDB" id="MicrosporidiaDB:CWI39_3824p0010"/>
<proteinExistence type="predicted"/>
<dbReference type="Proteomes" id="UP000293045">
    <property type="component" value="Unassembled WGS sequence"/>
</dbReference>
<reference evidence="1 2" key="1">
    <citation type="submission" date="2017-12" db="EMBL/GenBank/DDBJ databases">
        <authorList>
            <person name="Pombert J.-F."/>
            <person name="Haag K.L."/>
            <person name="Ebert D."/>
        </authorList>
    </citation>
    <scope>NUCLEOTIDE SEQUENCE [LARGE SCALE GENOMIC DNA]</scope>
    <source>
        <strain evidence="1">IL-BN-2</strain>
    </source>
</reference>
<sequence length="53" mass="6456">MVHRIPRHSQSQFSVERANLLLRICFHYGWITITQKMVRRVTFCLYYENLVLS</sequence>
<accession>A0A4Q9KPE6</accession>
<dbReference type="AlphaFoldDB" id="A0A4Q9KPE6"/>
<evidence type="ECO:0000313" key="2">
    <source>
        <dbReference type="Proteomes" id="UP000293045"/>
    </source>
</evidence>
<organism evidence="1 2">
    <name type="scientific">Hamiltosporidium magnivora</name>
    <dbReference type="NCBI Taxonomy" id="148818"/>
    <lineage>
        <taxon>Eukaryota</taxon>
        <taxon>Fungi</taxon>
        <taxon>Fungi incertae sedis</taxon>
        <taxon>Microsporidia</taxon>
        <taxon>Dubosqiidae</taxon>
        <taxon>Hamiltosporidium</taxon>
    </lineage>
</organism>